<gene>
    <name evidence="3" type="ORF">U1T56_04640</name>
</gene>
<dbReference type="InterPro" id="IPR036291">
    <property type="entry name" value="NAD(P)-bd_dom_sf"/>
</dbReference>
<keyword evidence="4" id="KW-1185">Reference proteome</keyword>
<dbReference type="InterPro" id="IPR051450">
    <property type="entry name" value="Gfo/Idh/MocA_Oxidoreductases"/>
</dbReference>
<evidence type="ECO:0000313" key="3">
    <source>
        <dbReference type="EMBL" id="MEK0082426.1"/>
    </source>
</evidence>
<protein>
    <submittedName>
        <fullName evidence="3">Gfo/Idh/MocA family oxidoreductase</fullName>
    </submittedName>
</protein>
<dbReference type="InterPro" id="IPR055170">
    <property type="entry name" value="GFO_IDH_MocA-like_dom"/>
</dbReference>
<feature type="domain" description="Gfo/Idh/MocA-like oxidoreductase N-terminal" evidence="1">
    <location>
        <begin position="6"/>
        <end position="124"/>
    </location>
</feature>
<reference evidence="3 4" key="1">
    <citation type="submission" date="2024-01" db="EMBL/GenBank/DDBJ databases">
        <title>Multi-omics insights into the function and evolution of sodium benzoate biodegradation pathways in Benzoatithermus flavus gen. nov., sp. nov. from hot spring.</title>
        <authorList>
            <person name="Hu C.-J."/>
            <person name="Li W.-J."/>
        </authorList>
    </citation>
    <scope>NUCLEOTIDE SEQUENCE [LARGE SCALE GENOMIC DNA]</scope>
    <source>
        <strain evidence="3 4">SYSU G07066</strain>
    </source>
</reference>
<name>A0ABU8XNJ2_9PROT</name>
<dbReference type="InterPro" id="IPR000683">
    <property type="entry name" value="Gfo/Idh/MocA-like_OxRdtase_N"/>
</dbReference>
<dbReference type="SUPFAM" id="SSF55347">
    <property type="entry name" value="Glyceraldehyde-3-phosphate dehydrogenase-like, C-terminal domain"/>
    <property type="match status" value="1"/>
</dbReference>
<dbReference type="Pfam" id="PF01408">
    <property type="entry name" value="GFO_IDH_MocA"/>
    <property type="match status" value="1"/>
</dbReference>
<sequence length="350" mass="38433">MTLRLLQVGLGGWGRNWVKEITREVPGVEPVGWIDTDPASRERAILELGLPPACVFASLAEARAAVAADAALVAVPLAAHAAVTEAALAAGRHVLVEKPFTERLEDAVRLTRLARARSLVLMVNQNYRWFPAPVLARRLVREGRIGRPMVVYLDFHLLYGPDYRYFFLDEPLLADMAIHHFDGLRYVLADEPVEVTCQSWNEPGSPFQGRPAAVVTVRFAGGTLASYRGSWISRGPTTPYGGHWRIDGTEGTIEFTFRGAFQQREKLDRLILYLPGRPAEAALLPDVPLKDRKGALHAFARWIEAGTPPEAASTAEDNLMSLALMLAAIRSAREGGTAVRVRALLEEADA</sequence>
<dbReference type="Gene3D" id="3.40.50.720">
    <property type="entry name" value="NAD(P)-binding Rossmann-like Domain"/>
    <property type="match status" value="1"/>
</dbReference>
<dbReference type="PANTHER" id="PTHR43377">
    <property type="entry name" value="BILIVERDIN REDUCTASE A"/>
    <property type="match status" value="1"/>
</dbReference>
<dbReference type="Proteomes" id="UP001375743">
    <property type="component" value="Unassembled WGS sequence"/>
</dbReference>
<dbReference type="RefSeq" id="WP_418158275.1">
    <property type="nucleotide sequence ID" value="NZ_JBBLZC010000003.1"/>
</dbReference>
<evidence type="ECO:0000259" key="2">
    <source>
        <dbReference type="Pfam" id="PF22725"/>
    </source>
</evidence>
<feature type="domain" description="GFO/IDH/MocA-like oxidoreductase" evidence="2">
    <location>
        <begin position="136"/>
        <end position="254"/>
    </location>
</feature>
<comment type="caution">
    <text evidence="3">The sequence shown here is derived from an EMBL/GenBank/DDBJ whole genome shotgun (WGS) entry which is preliminary data.</text>
</comment>
<organism evidence="3 4">
    <name type="scientific">Benzoatithermus flavus</name>
    <dbReference type="NCBI Taxonomy" id="3108223"/>
    <lineage>
        <taxon>Bacteria</taxon>
        <taxon>Pseudomonadati</taxon>
        <taxon>Pseudomonadota</taxon>
        <taxon>Alphaproteobacteria</taxon>
        <taxon>Geminicoccales</taxon>
        <taxon>Geminicoccaceae</taxon>
        <taxon>Benzoatithermus</taxon>
    </lineage>
</organism>
<evidence type="ECO:0000313" key="4">
    <source>
        <dbReference type="Proteomes" id="UP001375743"/>
    </source>
</evidence>
<dbReference type="PANTHER" id="PTHR43377:SF1">
    <property type="entry name" value="BILIVERDIN REDUCTASE A"/>
    <property type="match status" value="1"/>
</dbReference>
<dbReference type="SUPFAM" id="SSF51735">
    <property type="entry name" value="NAD(P)-binding Rossmann-fold domains"/>
    <property type="match status" value="1"/>
</dbReference>
<accession>A0ABU8XNJ2</accession>
<dbReference type="EMBL" id="JBBLZC010000003">
    <property type="protein sequence ID" value="MEK0082426.1"/>
    <property type="molecule type" value="Genomic_DNA"/>
</dbReference>
<evidence type="ECO:0000259" key="1">
    <source>
        <dbReference type="Pfam" id="PF01408"/>
    </source>
</evidence>
<dbReference type="Gene3D" id="3.30.360.10">
    <property type="entry name" value="Dihydrodipicolinate Reductase, domain 2"/>
    <property type="match status" value="1"/>
</dbReference>
<proteinExistence type="predicted"/>
<dbReference type="Pfam" id="PF22725">
    <property type="entry name" value="GFO_IDH_MocA_C3"/>
    <property type="match status" value="1"/>
</dbReference>